<organism evidence="3 4">
    <name type="scientific">Riccia sorocarpa</name>
    <dbReference type="NCBI Taxonomy" id="122646"/>
    <lineage>
        <taxon>Eukaryota</taxon>
        <taxon>Viridiplantae</taxon>
        <taxon>Streptophyta</taxon>
        <taxon>Embryophyta</taxon>
        <taxon>Marchantiophyta</taxon>
        <taxon>Marchantiopsida</taxon>
        <taxon>Marchantiidae</taxon>
        <taxon>Marchantiales</taxon>
        <taxon>Ricciaceae</taxon>
        <taxon>Riccia</taxon>
    </lineage>
</organism>
<dbReference type="InterPro" id="IPR018289">
    <property type="entry name" value="MULE_transposase_dom"/>
</dbReference>
<dbReference type="PANTHER" id="PTHR33977:SF1">
    <property type="entry name" value="ZINC ION BINDING PROTEIN"/>
    <property type="match status" value="1"/>
</dbReference>
<evidence type="ECO:0000313" key="4">
    <source>
        <dbReference type="Proteomes" id="UP001633002"/>
    </source>
</evidence>
<sequence length="874" mass="99970">MPPTGTFNSDVLTWFRDYAWIPKRRLSDWMRGEESRHEHPCTFKIRATHDRLFASGKCVVRYWCSYGPLDFRKRVQRNLKLSNVPKSGLESRPLAQRRNLGTSVCRGCLCHFTITYYKHSPTLCKIHWLQHEHCDVKRLPCHGQVDPTARAGNALLAPRISSHLRQFVVKLLRNRVQPTDIVQEHKEKIRMEVHKPGVVWSRDMGLILKDVLNIQQSLRKWDPTYSSDDALATLNWTKLNPEKVVMYQLPSKKSRKPFTLAWQTEWMLAKLATLGHGSSVSMDATFGTNKYGYQLYTVVCFDAFQNGVPCLWILMERHEAEDLSAVLNEMKQKVKNYRLGTLHLAEEWRPSCFLTDDAKEENVALNEVFPDVPVNLCLWHVRRAWIKKLHSVVKDPFDKAAINGELGCIMYASTEDPWQKSVEFMSRWREQRAFIQYYEKNWHWRIRRWAKAYRNYPHSNQDSQGSIERWHSTLKQYLRGSKKGKMSRQVVWLISMLTDKVEPFFYCASELKQQGQTRNRIVASIVLAAIRKTRLIPNGHVIPCPDQNGTKLCLVRSESKPSCLHQVCGWDTDICSCTCGFSIQGNVCKHQIKCLLVAGYSEVELLHMLGVKWGTDAGELENVHPSETLGNIEIVNHGLPAAAVAMEEWDQSDDCVMLTSPPGENRGSGTILEGGTAAARFSKIHTLPDFQREIAKLYAQVHDSPHLCEVAYNYITQAINQSLHAKATMELQADSTEQASGPEPFRCTGNNDRTLKRRHDFLELFQSRRKRRLQRGAQVADEVVTIEDDNRFKTVATHKSSMQEELNKAAMAALSKQEEPNEVKTTFDPSILSSNSKRQSNLYKGVGTSNSGNTSMGTSNRVRANAYPHVIILD</sequence>
<comment type="caution">
    <text evidence="3">The sequence shown here is derived from an EMBL/GenBank/DDBJ whole genome shotgun (WGS) entry which is preliminary data.</text>
</comment>
<dbReference type="EMBL" id="JBJQOH010000003">
    <property type="protein sequence ID" value="KAL3691667.1"/>
    <property type="molecule type" value="Genomic_DNA"/>
</dbReference>
<dbReference type="PANTHER" id="PTHR33977">
    <property type="entry name" value="ZINC ION BINDING PROTEIN"/>
    <property type="match status" value="1"/>
</dbReference>
<keyword evidence="4" id="KW-1185">Reference proteome</keyword>
<protein>
    <recommendedName>
        <fullName evidence="2">MULE transposase domain-containing protein</fullName>
    </recommendedName>
</protein>
<feature type="compositionally biased region" description="Low complexity" evidence="1">
    <location>
        <begin position="847"/>
        <end position="860"/>
    </location>
</feature>
<reference evidence="3 4" key="1">
    <citation type="submission" date="2024-09" db="EMBL/GenBank/DDBJ databases">
        <title>Chromosome-scale assembly of Riccia sorocarpa.</title>
        <authorList>
            <person name="Paukszto L."/>
        </authorList>
    </citation>
    <scope>NUCLEOTIDE SEQUENCE [LARGE SCALE GENOMIC DNA]</scope>
    <source>
        <strain evidence="3">LP-2024</strain>
        <tissue evidence="3">Aerial parts of the thallus</tissue>
    </source>
</reference>
<evidence type="ECO:0000256" key="1">
    <source>
        <dbReference type="SAM" id="MobiDB-lite"/>
    </source>
</evidence>
<evidence type="ECO:0000259" key="2">
    <source>
        <dbReference type="Pfam" id="PF10551"/>
    </source>
</evidence>
<proteinExistence type="predicted"/>
<dbReference type="Proteomes" id="UP001633002">
    <property type="component" value="Unassembled WGS sequence"/>
</dbReference>
<dbReference type="Pfam" id="PF10551">
    <property type="entry name" value="MULE"/>
    <property type="match status" value="1"/>
</dbReference>
<dbReference type="AlphaFoldDB" id="A0ABD3HJF7"/>
<evidence type="ECO:0000313" key="3">
    <source>
        <dbReference type="EMBL" id="KAL3691667.1"/>
    </source>
</evidence>
<name>A0ABD3HJF7_9MARC</name>
<accession>A0ABD3HJF7</accession>
<feature type="domain" description="MULE transposase" evidence="2">
    <location>
        <begin position="280"/>
        <end position="381"/>
    </location>
</feature>
<gene>
    <name evidence="3" type="ORF">R1sor_005318</name>
</gene>
<feature type="region of interest" description="Disordered" evidence="1">
    <location>
        <begin position="815"/>
        <end position="860"/>
    </location>
</feature>
<feature type="compositionally biased region" description="Polar residues" evidence="1">
    <location>
        <begin position="823"/>
        <end position="842"/>
    </location>
</feature>